<feature type="region of interest" description="Disordered" evidence="1">
    <location>
        <begin position="254"/>
        <end position="309"/>
    </location>
</feature>
<evidence type="ECO:0000313" key="4">
    <source>
        <dbReference type="Proteomes" id="UP001374803"/>
    </source>
</evidence>
<gene>
    <name evidence="3" type="ORF">LVJ94_21155</name>
</gene>
<name>A0ABZ2LFR0_9BACT</name>
<dbReference type="RefSeq" id="WP_394839397.1">
    <property type="nucleotide sequence ID" value="NZ_CP089929.1"/>
</dbReference>
<keyword evidence="2" id="KW-0732">Signal</keyword>
<evidence type="ECO:0000256" key="2">
    <source>
        <dbReference type="SAM" id="SignalP"/>
    </source>
</evidence>
<keyword evidence="4" id="KW-1185">Reference proteome</keyword>
<feature type="compositionally biased region" description="Gly residues" evidence="1">
    <location>
        <begin position="254"/>
        <end position="292"/>
    </location>
</feature>
<accession>A0ABZ2LFR0</accession>
<dbReference type="EMBL" id="CP089983">
    <property type="protein sequence ID" value="WXB09724.1"/>
    <property type="molecule type" value="Genomic_DNA"/>
</dbReference>
<organism evidence="3 4">
    <name type="scientific">Pendulispora rubella</name>
    <dbReference type="NCBI Taxonomy" id="2741070"/>
    <lineage>
        <taxon>Bacteria</taxon>
        <taxon>Pseudomonadati</taxon>
        <taxon>Myxococcota</taxon>
        <taxon>Myxococcia</taxon>
        <taxon>Myxococcales</taxon>
        <taxon>Sorangiineae</taxon>
        <taxon>Pendulisporaceae</taxon>
        <taxon>Pendulispora</taxon>
    </lineage>
</organism>
<dbReference type="Proteomes" id="UP001374803">
    <property type="component" value="Chromosome"/>
</dbReference>
<evidence type="ECO:0000313" key="3">
    <source>
        <dbReference type="EMBL" id="WXB09724.1"/>
    </source>
</evidence>
<reference evidence="3" key="1">
    <citation type="submission" date="2021-12" db="EMBL/GenBank/DDBJ databases">
        <title>Discovery of the Pendulisporaceae a myxobacterial family with distinct sporulation behavior and unique specialized metabolism.</title>
        <authorList>
            <person name="Garcia R."/>
            <person name="Popoff A."/>
            <person name="Bader C.D."/>
            <person name="Loehr J."/>
            <person name="Walesch S."/>
            <person name="Walt C."/>
            <person name="Boldt J."/>
            <person name="Bunk B."/>
            <person name="Haeckl F.J.F.P.J."/>
            <person name="Gunesch A.P."/>
            <person name="Birkelbach J."/>
            <person name="Nuebel U."/>
            <person name="Pietschmann T."/>
            <person name="Bach T."/>
            <person name="Mueller R."/>
        </authorList>
    </citation>
    <scope>NUCLEOTIDE SEQUENCE</scope>
    <source>
        <strain evidence="3">MSr11367</strain>
    </source>
</reference>
<feature type="signal peptide" evidence="2">
    <location>
        <begin position="1"/>
        <end position="20"/>
    </location>
</feature>
<dbReference type="NCBIfam" id="NF040603">
    <property type="entry name" value="choice_anch_P"/>
    <property type="match status" value="1"/>
</dbReference>
<feature type="chain" id="PRO_5047039320" evidence="2">
    <location>
        <begin position="21"/>
        <end position="323"/>
    </location>
</feature>
<evidence type="ECO:0000256" key="1">
    <source>
        <dbReference type="SAM" id="MobiDB-lite"/>
    </source>
</evidence>
<proteinExistence type="predicted"/>
<sequence>MSATLPTLAGLALTALFAAACGSGGSTPGTGADDQDDPNINAGMGGEVGVCTPLAVVKNGSIEPACTASPYAGRARVVQATVLDTISASLVDTGELAGEGGTLGAKVLSVSVPDLLSADVANANIEGENGTTKADATVTKLNASILGIGITADIAEASATAKCAGAGVESSGHGVVSNLKVAGLKVDVTNEPNQVFEVRGLLRIVLNEQIKWDDGMRVRAIHVTALPGVQGGVDVVLSSADARVDCSSAPPCGGSNGGSGGSGGGTGGSGGGSGAGGGGGSGEPGAGGGTDPGGRPDFPIGGGKTGEACDSAHACADGYSCKR</sequence>
<protein>
    <submittedName>
        <fullName evidence="3">Uncharacterized protein</fullName>
    </submittedName>
</protein>